<feature type="domain" description="DHHA1" evidence="2">
    <location>
        <begin position="274"/>
        <end position="363"/>
    </location>
</feature>
<evidence type="ECO:0000313" key="3">
    <source>
        <dbReference type="EMBL" id="WEL19359.1"/>
    </source>
</evidence>
<dbReference type="PANTHER" id="PTHR30255:SF2">
    <property type="entry name" value="SINGLE-STRANDED-DNA-SPECIFIC EXONUCLEASE RECJ"/>
    <property type="match status" value="1"/>
</dbReference>
<dbReference type="InterPro" id="IPR001667">
    <property type="entry name" value="DDH_dom"/>
</dbReference>
<keyword evidence="4" id="KW-1185">Reference proteome</keyword>
<feature type="domain" description="DDH" evidence="1">
    <location>
        <begin position="22"/>
        <end position="129"/>
    </location>
</feature>
<evidence type="ECO:0000313" key="4">
    <source>
        <dbReference type="Proteomes" id="UP001218034"/>
    </source>
</evidence>
<organism evidence="3 4">
    <name type="scientific">Candidatus Nanohalococcus occultus</name>
    <dbReference type="NCBI Taxonomy" id="2978047"/>
    <lineage>
        <taxon>Archaea</taxon>
        <taxon>Candidatus Nanohalarchaeota</taxon>
        <taxon>Candidatus Nanohalarchaeota incertae sedis</taxon>
        <taxon>Candidatus Nanohalococcus</taxon>
    </lineage>
</organism>
<evidence type="ECO:0000259" key="1">
    <source>
        <dbReference type="Pfam" id="PF01368"/>
    </source>
</evidence>
<dbReference type="Gene3D" id="3.10.310.30">
    <property type="match status" value="1"/>
</dbReference>
<sequence>MESESLEPAVEYLKNIDEDDQVAIIHHWDMDGTSSSVIISKILEKLRGCPADEVTIPAKRAYHLSDEDRQMLEDKTKILILDFNLAADELEDLNENYGDVLVVDHHNFDRVPDVPFVNPREADADAYVPCSKICLDIASNFGLEDDLRWIAGLGVIQDFGVSSCKDLFEDLEEDYEAYLPETLEQQELAKNCEYGRYSSVLNIKPYRDSAHFAKLAYQALMSSNDLKELEAQEAYRKIYEVYLEMQDEFNIAVEDYDEDREIDRQKMVIFFELESDFHITSSIATNMSAKTPEWIHLVVQRGEEINVSARCQSGRVDLGELMQEALPEESLEDGAEAGGHRKAAGASMQPEYYEEFKDNFKHLI</sequence>
<dbReference type="Pfam" id="PF01368">
    <property type="entry name" value="DHH"/>
    <property type="match status" value="1"/>
</dbReference>
<dbReference type="RefSeq" id="WP_347722231.1">
    <property type="nucleotide sequence ID" value="NZ_CP104395.1"/>
</dbReference>
<dbReference type="InterPro" id="IPR051673">
    <property type="entry name" value="SSDNA_exonuclease_RecJ"/>
</dbReference>
<dbReference type="PANTHER" id="PTHR30255">
    <property type="entry name" value="SINGLE-STRANDED-DNA-SPECIFIC EXONUCLEASE RECJ"/>
    <property type="match status" value="1"/>
</dbReference>
<proteinExistence type="predicted"/>
<dbReference type="Proteomes" id="UP001218034">
    <property type="component" value="Chromosome"/>
</dbReference>
<dbReference type="GeneID" id="90589770"/>
<dbReference type="InterPro" id="IPR003156">
    <property type="entry name" value="DHHA1_dom"/>
</dbReference>
<dbReference type="SUPFAM" id="SSF64182">
    <property type="entry name" value="DHH phosphoesterases"/>
    <property type="match status" value="1"/>
</dbReference>
<accession>A0ABY8CI70</accession>
<evidence type="ECO:0000259" key="2">
    <source>
        <dbReference type="Pfam" id="PF02272"/>
    </source>
</evidence>
<gene>
    <name evidence="3" type="primary">recJ2</name>
    <name evidence="3" type="ORF">SVXNc_0334</name>
</gene>
<dbReference type="InterPro" id="IPR038763">
    <property type="entry name" value="DHH_sf"/>
</dbReference>
<name>A0ABY8CI70_9ARCH</name>
<dbReference type="EMBL" id="CP104395">
    <property type="protein sequence ID" value="WEL19359.1"/>
    <property type="molecule type" value="Genomic_DNA"/>
</dbReference>
<reference evidence="3 4" key="1">
    <citation type="submission" date="2022-09" db="EMBL/GenBank/DDBJ databases">
        <title>Xylan utilization by haloarchaea-nanohaloarchaea associations.</title>
        <authorList>
            <person name="Yakimov M."/>
        </authorList>
    </citation>
    <scope>NUCLEOTIDE SEQUENCE [LARGE SCALE GENOMIC DNA]</scope>
    <source>
        <strain evidence="3 4">SVXNc</strain>
    </source>
</reference>
<dbReference type="Pfam" id="PF02272">
    <property type="entry name" value="DHHA1"/>
    <property type="match status" value="1"/>
</dbReference>
<dbReference type="Gene3D" id="3.90.1640.30">
    <property type="match status" value="1"/>
</dbReference>
<protein>
    <submittedName>
        <fullName evidence="3">DHH superfamily phosphohydrolase/exonuclease</fullName>
    </submittedName>
</protein>